<evidence type="ECO:0000313" key="2">
    <source>
        <dbReference type="Proteomes" id="UP001234178"/>
    </source>
</evidence>
<organism evidence="1 2">
    <name type="scientific">Daphnia magna</name>
    <dbReference type="NCBI Taxonomy" id="35525"/>
    <lineage>
        <taxon>Eukaryota</taxon>
        <taxon>Metazoa</taxon>
        <taxon>Ecdysozoa</taxon>
        <taxon>Arthropoda</taxon>
        <taxon>Crustacea</taxon>
        <taxon>Branchiopoda</taxon>
        <taxon>Diplostraca</taxon>
        <taxon>Cladocera</taxon>
        <taxon>Anomopoda</taxon>
        <taxon>Daphniidae</taxon>
        <taxon>Daphnia</taxon>
    </lineage>
</organism>
<name>A0ABQ9Z8V5_9CRUS</name>
<dbReference type="EMBL" id="JAOYFB010000002">
    <property type="protein sequence ID" value="KAK4008935.1"/>
    <property type="molecule type" value="Genomic_DNA"/>
</dbReference>
<gene>
    <name evidence="1" type="ORF">OUZ56_014056</name>
</gene>
<sequence length="71" mass="7850">MGLENLFSGTNTQDIAHPIAWLPAGLYGQRKFQTESQKVKQETGNGMTLFSVEDIDRSPTSSVSFEVVLFV</sequence>
<proteinExistence type="predicted"/>
<protein>
    <submittedName>
        <fullName evidence="1">Uncharacterized protein</fullName>
    </submittedName>
</protein>
<dbReference type="Proteomes" id="UP001234178">
    <property type="component" value="Unassembled WGS sequence"/>
</dbReference>
<comment type="caution">
    <text evidence="1">The sequence shown here is derived from an EMBL/GenBank/DDBJ whole genome shotgun (WGS) entry which is preliminary data.</text>
</comment>
<evidence type="ECO:0000313" key="1">
    <source>
        <dbReference type="EMBL" id="KAK4008935.1"/>
    </source>
</evidence>
<reference evidence="1 2" key="1">
    <citation type="journal article" date="2023" name="Nucleic Acids Res.">
        <title>The hologenome of Daphnia magna reveals possible DNA methylation and microbiome-mediated evolution of the host genome.</title>
        <authorList>
            <person name="Chaturvedi A."/>
            <person name="Li X."/>
            <person name="Dhandapani V."/>
            <person name="Marshall H."/>
            <person name="Kissane S."/>
            <person name="Cuenca-Cambronero M."/>
            <person name="Asole G."/>
            <person name="Calvet F."/>
            <person name="Ruiz-Romero M."/>
            <person name="Marangio P."/>
            <person name="Guigo R."/>
            <person name="Rago D."/>
            <person name="Mirbahai L."/>
            <person name="Eastwood N."/>
            <person name="Colbourne J.K."/>
            <person name="Zhou J."/>
            <person name="Mallon E."/>
            <person name="Orsini L."/>
        </authorList>
    </citation>
    <scope>NUCLEOTIDE SEQUENCE [LARGE SCALE GENOMIC DNA]</scope>
    <source>
        <strain evidence="1">LRV0_1</strain>
    </source>
</reference>
<keyword evidence="2" id="KW-1185">Reference proteome</keyword>
<accession>A0ABQ9Z8V5</accession>